<keyword evidence="1" id="KW-0472">Membrane</keyword>
<protein>
    <submittedName>
        <fullName evidence="2">Uncharacterized protein</fullName>
    </submittedName>
</protein>
<keyword evidence="3" id="KW-1185">Reference proteome</keyword>
<feature type="transmembrane region" description="Helical" evidence="1">
    <location>
        <begin position="226"/>
        <end position="248"/>
    </location>
</feature>
<organism evidence="2 3">
    <name type="scientific">Salinithrix halophila</name>
    <dbReference type="NCBI Taxonomy" id="1485204"/>
    <lineage>
        <taxon>Bacteria</taxon>
        <taxon>Bacillati</taxon>
        <taxon>Bacillota</taxon>
        <taxon>Bacilli</taxon>
        <taxon>Bacillales</taxon>
        <taxon>Thermoactinomycetaceae</taxon>
        <taxon>Salinithrix</taxon>
    </lineage>
</organism>
<feature type="transmembrane region" description="Helical" evidence="1">
    <location>
        <begin position="260"/>
        <end position="282"/>
    </location>
</feature>
<dbReference type="EMBL" id="JBHSAP010000009">
    <property type="protein sequence ID" value="MFC4077125.1"/>
    <property type="molecule type" value="Genomic_DNA"/>
</dbReference>
<dbReference type="Proteomes" id="UP001595843">
    <property type="component" value="Unassembled WGS sequence"/>
</dbReference>
<name>A0ABV8JH84_9BACL</name>
<feature type="transmembrane region" description="Helical" evidence="1">
    <location>
        <begin position="182"/>
        <end position="206"/>
    </location>
</feature>
<accession>A0ABV8JH84</accession>
<evidence type="ECO:0000256" key="1">
    <source>
        <dbReference type="SAM" id="Phobius"/>
    </source>
</evidence>
<evidence type="ECO:0000313" key="2">
    <source>
        <dbReference type="EMBL" id="MFC4077125.1"/>
    </source>
</evidence>
<comment type="caution">
    <text evidence="2">The sequence shown here is derived from an EMBL/GenBank/DDBJ whole genome shotgun (WGS) entry which is preliminary data.</text>
</comment>
<evidence type="ECO:0000313" key="3">
    <source>
        <dbReference type="Proteomes" id="UP001595843"/>
    </source>
</evidence>
<keyword evidence="1" id="KW-0812">Transmembrane</keyword>
<proteinExistence type="predicted"/>
<keyword evidence="1" id="KW-1133">Transmembrane helix</keyword>
<gene>
    <name evidence="2" type="ORF">ACFOUO_09895</name>
</gene>
<sequence>MEKPVFPQEIIVGVTYKKRWSWYITDKGYWFLDQIKLGEEFIKKGHKIDLYDFSGRFNIGIVNEETAGVFLNYIGKHQVDTHSMSKMVKEVCETTNDLEEMMDLSPSLFVDFDTKRLISMFTEPASFEHYVPEGWLGIENNFLREVPEAERYWVVNGRDYFNEFFGEGYLKKEKRINVNRRTLGFGFLSLSIYLLGIYSLSLVFLYSKSEPPYEFDIRLAFIPIEFNTLLGFQFVILLYFVLALMFLFRSEEKVSSLTNIGFWALTSSTFLFGIKYIILVWAHLMSPRSNLLRLLYEKDWMYFVFEWMMDLLFWAAMLLFLISLTKKLGKNSMD</sequence>
<dbReference type="RefSeq" id="WP_380704666.1">
    <property type="nucleotide sequence ID" value="NZ_JBHSAP010000009.1"/>
</dbReference>
<reference evidence="3" key="1">
    <citation type="journal article" date="2019" name="Int. J. Syst. Evol. Microbiol.">
        <title>The Global Catalogue of Microorganisms (GCM) 10K type strain sequencing project: providing services to taxonomists for standard genome sequencing and annotation.</title>
        <authorList>
            <consortium name="The Broad Institute Genomics Platform"/>
            <consortium name="The Broad Institute Genome Sequencing Center for Infectious Disease"/>
            <person name="Wu L."/>
            <person name="Ma J."/>
        </authorList>
    </citation>
    <scope>NUCLEOTIDE SEQUENCE [LARGE SCALE GENOMIC DNA]</scope>
    <source>
        <strain evidence="3">IBRC-M 10813</strain>
    </source>
</reference>
<feature type="transmembrane region" description="Helical" evidence="1">
    <location>
        <begin position="302"/>
        <end position="324"/>
    </location>
</feature>